<dbReference type="Proteomes" id="UP001500326">
    <property type="component" value="Unassembled WGS sequence"/>
</dbReference>
<evidence type="ECO:0000256" key="1">
    <source>
        <dbReference type="SAM" id="MobiDB-lite"/>
    </source>
</evidence>
<organism evidence="3 4">
    <name type="scientific">Microbacterium pumilum</name>
    <dbReference type="NCBI Taxonomy" id="344165"/>
    <lineage>
        <taxon>Bacteria</taxon>
        <taxon>Bacillati</taxon>
        <taxon>Actinomycetota</taxon>
        <taxon>Actinomycetes</taxon>
        <taxon>Micrococcales</taxon>
        <taxon>Microbacteriaceae</taxon>
        <taxon>Microbacterium</taxon>
    </lineage>
</organism>
<evidence type="ECO:0000256" key="2">
    <source>
        <dbReference type="SAM" id="Phobius"/>
    </source>
</evidence>
<dbReference type="EMBL" id="BAAAOH010000001">
    <property type="protein sequence ID" value="GAA1991320.1"/>
    <property type="molecule type" value="Genomic_DNA"/>
</dbReference>
<feature type="compositionally biased region" description="Pro residues" evidence="1">
    <location>
        <begin position="53"/>
        <end position="71"/>
    </location>
</feature>
<keyword evidence="2" id="KW-1133">Transmembrane helix</keyword>
<evidence type="ECO:0000313" key="4">
    <source>
        <dbReference type="Proteomes" id="UP001500326"/>
    </source>
</evidence>
<keyword evidence="2" id="KW-0812">Transmembrane</keyword>
<proteinExistence type="predicted"/>
<keyword evidence="2" id="KW-0472">Membrane</keyword>
<reference evidence="3 4" key="1">
    <citation type="journal article" date="2019" name="Int. J. Syst. Evol. Microbiol.">
        <title>The Global Catalogue of Microorganisms (GCM) 10K type strain sequencing project: providing services to taxonomists for standard genome sequencing and annotation.</title>
        <authorList>
            <consortium name="The Broad Institute Genomics Platform"/>
            <consortium name="The Broad Institute Genome Sequencing Center for Infectious Disease"/>
            <person name="Wu L."/>
            <person name="Ma J."/>
        </authorList>
    </citation>
    <scope>NUCLEOTIDE SEQUENCE [LARGE SCALE GENOMIC DNA]</scope>
    <source>
        <strain evidence="3 4">JCM 14902</strain>
    </source>
</reference>
<protein>
    <submittedName>
        <fullName evidence="3">Uncharacterized protein</fullName>
    </submittedName>
</protein>
<feature type="transmembrane region" description="Helical" evidence="2">
    <location>
        <begin position="125"/>
        <end position="147"/>
    </location>
</feature>
<keyword evidence="4" id="KW-1185">Reference proteome</keyword>
<name>A0ABN2SRJ6_9MICO</name>
<evidence type="ECO:0000313" key="3">
    <source>
        <dbReference type="EMBL" id="GAA1991320.1"/>
    </source>
</evidence>
<comment type="caution">
    <text evidence="3">The sequence shown here is derived from an EMBL/GenBank/DDBJ whole genome shotgun (WGS) entry which is preliminary data.</text>
</comment>
<feature type="region of interest" description="Disordered" evidence="1">
    <location>
        <begin position="1"/>
        <end position="85"/>
    </location>
</feature>
<accession>A0ABN2SRJ6</accession>
<sequence>MGAKRPPTATKQLSGTAKKAVHGKKNSGAARRPTDRARPVRATTPPAEAPKTKPGPKPPANSTPTPIPEPVAPASVKPLPQPVSARHSESILGAGYSASIAPRGAATPPEPIEQRAWASRNRTTLFQFVPVLAALVVLAGVVGVILVNVSHSEPVGRASSSVSAAERAAQAWIIDNVDSGQRVLVPDAMTAGIADGRALGVDVVGYDESVAAAAIEAALPSGWRGLDYVVTVAGSVPPSTVSSSARQAVQNSIVVASFGTSAGTVEVHRVVAQGATLASAAERLVAADRLRAGAEIAENPALRISDTDRALLSAGRVDTRIVTVLAALAAGGDVTVAALPAIEGEQGGPIRQVAITDVGGTALASETKMTAAAVTLLDGLRGQFGPDDAEAIDSSLVLTYGLWIDASFD</sequence>
<gene>
    <name evidence="3" type="ORF">GCM10009777_28370</name>
</gene>